<keyword evidence="2" id="KW-1185">Reference proteome</keyword>
<evidence type="ECO:0000313" key="1">
    <source>
        <dbReference type="EMBL" id="EOX91842.1"/>
    </source>
</evidence>
<sequence length="64" mass="7086">MNGPFAKDSKFQFTLSPYSEVFGRVGIKFQISINAVQQMRFVRDLILTAKSVILCPTFGGSIKG</sequence>
<name>A0A061DHZ7_THECC</name>
<reference evidence="1 2" key="1">
    <citation type="journal article" date="2013" name="Genome Biol.">
        <title>The genome sequence of the most widely cultivated cacao type and its use to identify candidate genes regulating pod color.</title>
        <authorList>
            <person name="Motamayor J.C."/>
            <person name="Mockaitis K."/>
            <person name="Schmutz J."/>
            <person name="Haiminen N."/>
            <person name="Iii D.L."/>
            <person name="Cornejo O."/>
            <person name="Findley S.D."/>
            <person name="Zheng P."/>
            <person name="Utro F."/>
            <person name="Royaert S."/>
            <person name="Saski C."/>
            <person name="Jenkins J."/>
            <person name="Podicheti R."/>
            <person name="Zhao M."/>
            <person name="Scheffler B.E."/>
            <person name="Stack J.C."/>
            <person name="Feltus F.A."/>
            <person name="Mustiga G.M."/>
            <person name="Amores F."/>
            <person name="Phillips W."/>
            <person name="Marelli J.P."/>
            <person name="May G.D."/>
            <person name="Shapiro H."/>
            <person name="Ma J."/>
            <person name="Bustamante C.D."/>
            <person name="Schnell R.J."/>
            <person name="Main D."/>
            <person name="Gilbert D."/>
            <person name="Parida L."/>
            <person name="Kuhn D.N."/>
        </authorList>
    </citation>
    <scope>NUCLEOTIDE SEQUENCE [LARGE SCALE GENOMIC DNA]</scope>
    <source>
        <strain evidence="2">cv. Matina 1-6</strain>
    </source>
</reference>
<dbReference type="HOGENOM" id="CLU_2872152_0_0_1"/>
<organism evidence="1 2">
    <name type="scientific">Theobroma cacao</name>
    <name type="common">Cacao</name>
    <name type="synonym">Cocoa</name>
    <dbReference type="NCBI Taxonomy" id="3641"/>
    <lineage>
        <taxon>Eukaryota</taxon>
        <taxon>Viridiplantae</taxon>
        <taxon>Streptophyta</taxon>
        <taxon>Embryophyta</taxon>
        <taxon>Tracheophyta</taxon>
        <taxon>Spermatophyta</taxon>
        <taxon>Magnoliopsida</taxon>
        <taxon>eudicotyledons</taxon>
        <taxon>Gunneridae</taxon>
        <taxon>Pentapetalae</taxon>
        <taxon>rosids</taxon>
        <taxon>malvids</taxon>
        <taxon>Malvales</taxon>
        <taxon>Malvaceae</taxon>
        <taxon>Byttnerioideae</taxon>
        <taxon>Theobroma</taxon>
    </lineage>
</organism>
<dbReference type="AlphaFoldDB" id="A0A061DHZ7"/>
<evidence type="ECO:0000313" key="2">
    <source>
        <dbReference type="Proteomes" id="UP000026915"/>
    </source>
</evidence>
<protein>
    <submittedName>
        <fullName evidence="1">Uncharacterized protein</fullName>
    </submittedName>
</protein>
<proteinExistence type="predicted"/>
<gene>
    <name evidence="1" type="ORF">TCM_000908</name>
</gene>
<dbReference type="Gramene" id="EOX91842">
    <property type="protein sequence ID" value="EOX91842"/>
    <property type="gene ID" value="TCM_000908"/>
</dbReference>
<dbReference type="EMBL" id="CM001879">
    <property type="protein sequence ID" value="EOX91842.1"/>
    <property type="molecule type" value="Genomic_DNA"/>
</dbReference>
<dbReference type="InParanoid" id="A0A061DHZ7"/>
<accession>A0A061DHZ7</accession>
<dbReference type="Proteomes" id="UP000026915">
    <property type="component" value="Chromosome 1"/>
</dbReference>